<proteinExistence type="predicted"/>
<keyword evidence="2" id="KW-1185">Reference proteome</keyword>
<evidence type="ECO:0000313" key="2">
    <source>
        <dbReference type="Proteomes" id="UP000768646"/>
    </source>
</evidence>
<accession>A0ACB7C8X5</accession>
<name>A0ACB7C8X5_9ASCO</name>
<dbReference type="Proteomes" id="UP000768646">
    <property type="component" value="Unassembled WGS sequence"/>
</dbReference>
<sequence length="396" mass="44718">MQSQAAKRRVSMRTGVSKHKTTYNNKAYTPLSPVSGKGAAVAAVATATGVATATSVAPATSVATATEAVWRDEWQRGVQTEYQEEMEGYMKGMEKATQAVPEMMDLQPELEWYMRPYLIDFIIEVHSGFCLQPATLYLTVNLIDRYMSKRIVFKKHYQLLGCSALWIAAKFEEPKDRVPTLKELCTMCCDSYREEMFIQMESHIIKTLDWVIGHPTAIAFLQMIVLRSEFSEKVVSLAQFFTELALFHRDLICFPSIIAEASLFFAQSILQPKKRYSVSSSEVLSCIYKFQCHLNDVSNVLFKKYSHIGVKKIINDYLVSISSKHNSSLQTGSPHTPPCHKHHQQSQFHLCINTSNYTSESVVEHKNTQENESGLPTPPADDNQCGHYTNTSPMIT</sequence>
<organism evidence="1 2">
    <name type="scientific">Pneumocystis oryctolagi</name>
    <dbReference type="NCBI Taxonomy" id="42067"/>
    <lineage>
        <taxon>Eukaryota</taxon>
        <taxon>Fungi</taxon>
        <taxon>Dikarya</taxon>
        <taxon>Ascomycota</taxon>
        <taxon>Taphrinomycotina</taxon>
        <taxon>Pneumocystomycetes</taxon>
        <taxon>Pneumocystaceae</taxon>
        <taxon>Pneumocystis</taxon>
    </lineage>
</organism>
<reference evidence="1 2" key="1">
    <citation type="journal article" date="2021" name="Commun. Biol.">
        <title>Genomic insights into the host specific adaptation of the Pneumocystis genus.</title>
        <authorList>
            <person name="Cisse O.H."/>
            <person name="Ma L."/>
            <person name="Dekker J.P."/>
            <person name="Khil P.P."/>
            <person name="Youn J.-H."/>
            <person name="Brenchley J.M."/>
            <person name="Blair R."/>
            <person name="Pahar B."/>
            <person name="Chabe M."/>
            <person name="Van Rompay K.K.A."/>
            <person name="Keesler R."/>
            <person name="Sukura A."/>
            <person name="Hirsch V."/>
            <person name="Kutty G."/>
            <person name="Liu Y."/>
            <person name="Peng L."/>
            <person name="Chen J."/>
            <person name="Song J."/>
            <person name="Weissenbacher-Lang C."/>
            <person name="Xu J."/>
            <person name="Upham N.S."/>
            <person name="Stajich J.E."/>
            <person name="Cuomo C.A."/>
            <person name="Cushion M.T."/>
            <person name="Kovacs J.A."/>
        </authorList>
    </citation>
    <scope>NUCLEOTIDE SEQUENCE [LARGE SCALE GENOMIC DNA]</scope>
    <source>
        <strain evidence="1 2">RABM</strain>
    </source>
</reference>
<comment type="caution">
    <text evidence="1">The sequence shown here is derived from an EMBL/GenBank/DDBJ whole genome shotgun (WGS) entry which is preliminary data.</text>
</comment>
<protein>
    <submittedName>
        <fullName evidence="1">Uncharacterized protein</fullName>
    </submittedName>
</protein>
<dbReference type="EMBL" id="JABTEG010000017">
    <property type="protein sequence ID" value="KAG4303875.1"/>
    <property type="molecule type" value="Genomic_DNA"/>
</dbReference>
<gene>
    <name evidence="1" type="ORF">PORY_002729</name>
</gene>
<evidence type="ECO:0000313" key="1">
    <source>
        <dbReference type="EMBL" id="KAG4303875.1"/>
    </source>
</evidence>